<feature type="compositionally biased region" description="Pro residues" evidence="1">
    <location>
        <begin position="59"/>
        <end position="69"/>
    </location>
</feature>
<dbReference type="CDD" id="cd22903">
    <property type="entry name" value="NI9M"/>
    <property type="match status" value="1"/>
</dbReference>
<evidence type="ECO:0000256" key="2">
    <source>
        <dbReference type="SAM" id="Phobius"/>
    </source>
</evidence>
<evidence type="ECO:0008006" key="5">
    <source>
        <dbReference type="Google" id="ProtNLM"/>
    </source>
</evidence>
<name>A0AAW0GW48_9APHY</name>
<proteinExistence type="predicted"/>
<evidence type="ECO:0000313" key="3">
    <source>
        <dbReference type="EMBL" id="KAK7696404.1"/>
    </source>
</evidence>
<sequence length="81" mass="9374">MATLTGKLFSPLRQTYRYLQKQAHEQPVIFYSCVIGFAGPIMVITVPPIRKRFGWKPAEPIPTTYPIPNRPRRPLQGYEDE</sequence>
<dbReference type="PANTHER" id="PTHR38488">
    <property type="entry name" value="OXIDOREDUCTASE 9.5 KDA SUBUNIT, PUTATIVE (AFU_ORTHOLOGUE AFUA_5G08980)-RELATED"/>
    <property type="match status" value="1"/>
</dbReference>
<gene>
    <name evidence="3" type="ORF">QCA50_001060</name>
</gene>
<reference evidence="3 4" key="1">
    <citation type="submission" date="2022-09" db="EMBL/GenBank/DDBJ databases">
        <authorList>
            <person name="Palmer J.M."/>
        </authorList>
    </citation>
    <scope>NUCLEOTIDE SEQUENCE [LARGE SCALE GENOMIC DNA]</scope>
    <source>
        <strain evidence="3 4">DSM 7382</strain>
    </source>
</reference>
<dbReference type="EMBL" id="JASBNA010000001">
    <property type="protein sequence ID" value="KAK7696404.1"/>
    <property type="molecule type" value="Genomic_DNA"/>
</dbReference>
<feature type="region of interest" description="Disordered" evidence="1">
    <location>
        <begin position="59"/>
        <end position="81"/>
    </location>
</feature>
<feature type="transmembrane region" description="Helical" evidence="2">
    <location>
        <begin position="28"/>
        <end position="46"/>
    </location>
</feature>
<keyword evidence="2" id="KW-0812">Transmembrane</keyword>
<protein>
    <recommendedName>
        <fullName evidence="5">NADH-ubiquinone oxidoreductase 9.5 kDa subunit</fullName>
    </recommendedName>
</protein>
<dbReference type="InterPro" id="IPR039961">
    <property type="entry name" value="Nuo9.5"/>
</dbReference>
<dbReference type="PANTHER" id="PTHR38488:SF1">
    <property type="entry name" value="OXIDOREDUCTASE 9.5 KDA SUBUNIT, PUTATIVE (AFU_ORTHOLOGUE AFUA_5G08980)-RELATED"/>
    <property type="match status" value="1"/>
</dbReference>
<keyword evidence="4" id="KW-1185">Reference proteome</keyword>
<comment type="caution">
    <text evidence="3">The sequence shown here is derived from an EMBL/GenBank/DDBJ whole genome shotgun (WGS) entry which is preliminary data.</text>
</comment>
<keyword evidence="2" id="KW-1133">Transmembrane helix</keyword>
<dbReference type="AlphaFoldDB" id="A0AAW0GW48"/>
<accession>A0AAW0GW48</accession>
<evidence type="ECO:0000256" key="1">
    <source>
        <dbReference type="SAM" id="MobiDB-lite"/>
    </source>
</evidence>
<evidence type="ECO:0000313" key="4">
    <source>
        <dbReference type="Proteomes" id="UP001385951"/>
    </source>
</evidence>
<dbReference type="Proteomes" id="UP001385951">
    <property type="component" value="Unassembled WGS sequence"/>
</dbReference>
<keyword evidence="2" id="KW-0472">Membrane</keyword>
<organism evidence="3 4">
    <name type="scientific">Cerrena zonata</name>
    <dbReference type="NCBI Taxonomy" id="2478898"/>
    <lineage>
        <taxon>Eukaryota</taxon>
        <taxon>Fungi</taxon>
        <taxon>Dikarya</taxon>
        <taxon>Basidiomycota</taxon>
        <taxon>Agaricomycotina</taxon>
        <taxon>Agaricomycetes</taxon>
        <taxon>Polyporales</taxon>
        <taxon>Cerrenaceae</taxon>
        <taxon>Cerrena</taxon>
    </lineage>
</organism>